<dbReference type="EMBL" id="QPGA01000039">
    <property type="protein sequence ID" value="RDE49532.1"/>
    <property type="molecule type" value="Genomic_DNA"/>
</dbReference>
<dbReference type="Proteomes" id="UP000253831">
    <property type="component" value="Unassembled WGS sequence"/>
</dbReference>
<protein>
    <submittedName>
        <fullName evidence="2">AsmA family protein</fullName>
    </submittedName>
</protein>
<evidence type="ECO:0000313" key="2">
    <source>
        <dbReference type="EMBL" id="RDE49532.1"/>
    </source>
</evidence>
<gene>
    <name evidence="2" type="ORF">DVS81_16070</name>
</gene>
<feature type="domain" description="AsmA" evidence="1">
    <location>
        <begin position="14"/>
        <end position="138"/>
    </location>
</feature>
<evidence type="ECO:0000313" key="3">
    <source>
        <dbReference type="Proteomes" id="UP000253831"/>
    </source>
</evidence>
<evidence type="ECO:0000259" key="1">
    <source>
        <dbReference type="Pfam" id="PF05170"/>
    </source>
</evidence>
<sequence>MQTTTKVNAKRAWAKYVLLALAALILALISAASWFVLDGERMRVALEKGVTALSDRPFHVDGDLAISFGRITTVRAANIRWLNPAWSKQPDMLSARNLSLSIDLWSLVRGPIVISMAQADDARLLFEWSEEGQFNWAMGDSDRSKSDERSGPLRLVLGQTELRNVQIRVRHPGMTDELLVDLVQASQQQDAEDMLLISTDAVIDKRPIKVNGRVGPFHELIAGGAINYDFDLEEANVSLKASGHLDRLSDPRAPRMNVELFAADAADVLRTLELPELTTGNIELHAGITPVEEHLDGTLQGNFGAFKLDGKLTTTSLSSLDDFSLLLHSDGPGVAVFGKLLGVDRLPNEPYSLQVDASRNGKELQVRQLSYASDGLLIKASGAAYSWPELGDLDLDIDAKVANLQSFGKLLSLPSLPTLPLTVKASVKRKGVGGGNELQGDFALGNIAGEVSGKLSDRKNLAGSTFSYRAGSADLRELARARGIPLPAESPLPARLNGELALLSEQLRIDRFAADIADNHLSASGQIDFRPADTLVELEPQIKGADLHRLARFLLGEEKAVYFPVGPYALGGKLRLQGSRLQFNSKDAQAGNSVLGFAGSLDFGKKTPSVDARVTAKGGSLAALLKPEILEGVPAAAFSLSTTLAMSEQGMVLKDLQFSLADSTLTGQLSTGWPREPERISFDLIAAGSDLRASLPATPGYVAAPVAFRVEAKGTADPASVQIERLDGKLAEATIALAGKLVLKPVLSADALRLSLKGPKLSALGSLTAWPVVDLPFAVSGTMTGSKDSARMDDFQATLGNSDLKGSLRITTTAKPRIDLDVRSDYLDSRLLRASSKASADAASAVDKASEASAASAASAAKVAKVANEDDKSGKLFSDKPLPFEVLRTFDGSLLASLAKVEGVQQQLQDVHASASLQDGLLVVKQLQGQGRQGKAAASFTLDVRGEQPVVKGQLKASDVIFFVRGMAREDEARLPRHTLESHFSASGNSISAWAAALDGYFWLRSSPGQFRSLDMDVLFGDFASQLFSTLNPFAKRNTYSTLSCAGVYLEASKGHVETAPAVVLQTDRLSVVSRGTIDLRSEKIDFTFRVAPLQGVGFSAGDLIKPFIKLGGTLQAPALDLDVANAAVEGGVAVATFGASLLAGSLWDRWISSPGACAKIEEEARKLRLSRGEKDVPGL</sequence>
<name>A0A369XL46_9PROT</name>
<accession>A0A369XL46</accession>
<dbReference type="PANTHER" id="PTHR30441:SF4">
    <property type="entry name" value="PROTEIN ASMA"/>
    <property type="match status" value="1"/>
</dbReference>
<reference evidence="2 3" key="1">
    <citation type="submission" date="2018-05" db="EMBL/GenBank/DDBJ databases">
        <title>Integrated omic analyses show evidence that a Ca. Accumulibacter phosphatis strain performs denitrification under micro-aerobic conditions.</title>
        <authorList>
            <person name="Camejo P.Y."/>
            <person name="Katherine M.D."/>
            <person name="Daniel N.R."/>
        </authorList>
    </citation>
    <scope>NUCLEOTIDE SEQUENCE [LARGE SCALE GENOMIC DNA]</scope>
    <source>
        <strain evidence="2">UW-LDO-IC</strain>
    </source>
</reference>
<dbReference type="InterPro" id="IPR052894">
    <property type="entry name" value="AsmA-related"/>
</dbReference>
<organism evidence="2 3">
    <name type="scientific">Candidatus Accumulibacter meliphilus</name>
    <dbReference type="NCBI Taxonomy" id="2211374"/>
    <lineage>
        <taxon>Bacteria</taxon>
        <taxon>Pseudomonadati</taxon>
        <taxon>Pseudomonadota</taxon>
        <taxon>Betaproteobacteria</taxon>
        <taxon>Candidatus Accumulibacter</taxon>
    </lineage>
</organism>
<dbReference type="InterPro" id="IPR007844">
    <property type="entry name" value="AsmA"/>
</dbReference>
<dbReference type="Pfam" id="PF05170">
    <property type="entry name" value="AsmA"/>
    <property type="match status" value="1"/>
</dbReference>
<dbReference type="PANTHER" id="PTHR30441">
    <property type="entry name" value="DUF748 DOMAIN-CONTAINING PROTEIN"/>
    <property type="match status" value="1"/>
</dbReference>
<dbReference type="GO" id="GO:0090313">
    <property type="term" value="P:regulation of protein targeting to membrane"/>
    <property type="evidence" value="ECO:0007669"/>
    <property type="project" value="TreeGrafter"/>
</dbReference>
<comment type="caution">
    <text evidence="2">The sequence shown here is derived from an EMBL/GenBank/DDBJ whole genome shotgun (WGS) entry which is preliminary data.</text>
</comment>
<dbReference type="GO" id="GO:0005886">
    <property type="term" value="C:plasma membrane"/>
    <property type="evidence" value="ECO:0007669"/>
    <property type="project" value="TreeGrafter"/>
</dbReference>
<proteinExistence type="predicted"/>
<dbReference type="AlphaFoldDB" id="A0A369XL46"/>